<accession>A0AA39RTG5</accession>
<dbReference type="Pfam" id="PF13962">
    <property type="entry name" value="PGG"/>
    <property type="match status" value="1"/>
</dbReference>
<keyword evidence="2" id="KW-1133">Transmembrane helix</keyword>
<dbReference type="InterPro" id="IPR026961">
    <property type="entry name" value="PGG_dom"/>
</dbReference>
<evidence type="ECO:0000256" key="2">
    <source>
        <dbReference type="SAM" id="Phobius"/>
    </source>
</evidence>
<keyword evidence="2" id="KW-0812">Transmembrane</keyword>
<evidence type="ECO:0000256" key="1">
    <source>
        <dbReference type="PROSITE-ProRule" id="PRU00023"/>
    </source>
</evidence>
<feature type="domain" description="PGG" evidence="3">
    <location>
        <begin position="427"/>
        <end position="538"/>
    </location>
</feature>
<organism evidence="4 5">
    <name type="scientific">Acer saccharum</name>
    <name type="common">Sugar maple</name>
    <dbReference type="NCBI Taxonomy" id="4024"/>
    <lineage>
        <taxon>Eukaryota</taxon>
        <taxon>Viridiplantae</taxon>
        <taxon>Streptophyta</taxon>
        <taxon>Embryophyta</taxon>
        <taxon>Tracheophyta</taxon>
        <taxon>Spermatophyta</taxon>
        <taxon>Magnoliopsida</taxon>
        <taxon>eudicotyledons</taxon>
        <taxon>Gunneridae</taxon>
        <taxon>Pentapetalae</taxon>
        <taxon>rosids</taxon>
        <taxon>malvids</taxon>
        <taxon>Sapindales</taxon>
        <taxon>Sapindaceae</taxon>
        <taxon>Hippocastanoideae</taxon>
        <taxon>Acereae</taxon>
        <taxon>Acer</taxon>
    </lineage>
</organism>
<dbReference type="Proteomes" id="UP001168877">
    <property type="component" value="Unassembled WGS sequence"/>
</dbReference>
<dbReference type="Pfam" id="PF12796">
    <property type="entry name" value="Ank_2"/>
    <property type="match status" value="1"/>
</dbReference>
<dbReference type="PANTHER" id="PTHR24177:SF434">
    <property type="entry name" value="PGG DOMAIN-CONTAINING PROTEIN"/>
    <property type="match status" value="1"/>
</dbReference>
<evidence type="ECO:0000313" key="5">
    <source>
        <dbReference type="Proteomes" id="UP001168877"/>
    </source>
</evidence>
<feature type="transmembrane region" description="Helical" evidence="2">
    <location>
        <begin position="547"/>
        <end position="564"/>
    </location>
</feature>
<reference evidence="4" key="1">
    <citation type="journal article" date="2022" name="Plant J.">
        <title>Strategies of tolerance reflected in two North American maple genomes.</title>
        <authorList>
            <person name="McEvoy S.L."/>
            <person name="Sezen U.U."/>
            <person name="Trouern-Trend A."/>
            <person name="McMahon S.M."/>
            <person name="Schaberg P.G."/>
            <person name="Yang J."/>
            <person name="Wegrzyn J.L."/>
            <person name="Swenson N.G."/>
        </authorList>
    </citation>
    <scope>NUCLEOTIDE SEQUENCE</scope>
    <source>
        <strain evidence="4">NS2018</strain>
    </source>
</reference>
<dbReference type="PANTHER" id="PTHR24177">
    <property type="entry name" value="CASKIN"/>
    <property type="match status" value="1"/>
</dbReference>
<feature type="transmembrane region" description="Helical" evidence="2">
    <location>
        <begin position="475"/>
        <end position="495"/>
    </location>
</feature>
<dbReference type="GO" id="GO:0016020">
    <property type="term" value="C:membrane"/>
    <property type="evidence" value="ECO:0007669"/>
    <property type="project" value="TreeGrafter"/>
</dbReference>
<gene>
    <name evidence="4" type="ORF">LWI29_029856</name>
</gene>
<reference evidence="4" key="2">
    <citation type="submission" date="2023-06" db="EMBL/GenBank/DDBJ databases">
        <authorList>
            <person name="Swenson N.G."/>
            <person name="Wegrzyn J.L."/>
            <person name="Mcevoy S.L."/>
        </authorList>
    </citation>
    <scope>NUCLEOTIDE SEQUENCE</scope>
    <source>
        <strain evidence="4">NS2018</strain>
        <tissue evidence="4">Leaf</tissue>
    </source>
</reference>
<dbReference type="AlphaFoldDB" id="A0AA39RTG5"/>
<dbReference type="PROSITE" id="PS50088">
    <property type="entry name" value="ANK_REPEAT"/>
    <property type="match status" value="1"/>
</dbReference>
<dbReference type="EMBL" id="JAUESC010000385">
    <property type="protein sequence ID" value="KAK0579695.1"/>
    <property type="molecule type" value="Genomic_DNA"/>
</dbReference>
<keyword evidence="1" id="KW-0040">ANK repeat</keyword>
<dbReference type="InterPro" id="IPR036770">
    <property type="entry name" value="Ankyrin_rpt-contain_sf"/>
</dbReference>
<proteinExistence type="predicted"/>
<evidence type="ECO:0000259" key="3">
    <source>
        <dbReference type="Pfam" id="PF13962"/>
    </source>
</evidence>
<feature type="repeat" description="ANK" evidence="1">
    <location>
        <begin position="71"/>
        <end position="103"/>
    </location>
</feature>
<keyword evidence="2" id="KW-0472">Membrane</keyword>
<dbReference type="SMART" id="SM00248">
    <property type="entry name" value="ANK"/>
    <property type="match status" value="4"/>
</dbReference>
<protein>
    <recommendedName>
        <fullName evidence="3">PGG domain-containing protein</fullName>
    </recommendedName>
</protein>
<feature type="transmembrane region" description="Helical" evidence="2">
    <location>
        <begin position="515"/>
        <end position="541"/>
    </location>
</feature>
<name>A0AA39RTG5_ACESA</name>
<dbReference type="InterPro" id="IPR002110">
    <property type="entry name" value="Ankyrin_rpt"/>
</dbReference>
<dbReference type="SUPFAM" id="SSF48403">
    <property type="entry name" value="Ankyrin repeat"/>
    <property type="match status" value="2"/>
</dbReference>
<feature type="transmembrane region" description="Helical" evidence="2">
    <location>
        <begin position="436"/>
        <end position="455"/>
    </location>
</feature>
<keyword evidence="5" id="KW-1185">Reference proteome</keyword>
<comment type="caution">
    <text evidence="4">The sequence shown here is derived from an EMBL/GenBank/DDBJ whole genome shotgun (WGS) entry which is preliminary data.</text>
</comment>
<evidence type="ECO:0000313" key="4">
    <source>
        <dbReference type="EMBL" id="KAK0579695.1"/>
    </source>
</evidence>
<dbReference type="Gene3D" id="1.25.40.20">
    <property type="entry name" value="Ankyrin repeat-containing domain"/>
    <property type="match status" value="2"/>
</dbReference>
<sequence>MEREEENAVAAQNEQNESEVEIVVSPRPLSDVTSRNRRVKLYRAAFNGKWETATDIYAGFPDDISGRITERGDTALHIAAIGQNISFVKQLVNRMREEDLTSTNEDGHTAFFLAAASSNVDLCKIMLEKNEDLAMIRDWDDMLPLHFASLSGHKHMTRYLYRLTRPQLNYKDRAQLLVNCTSTDLYDIALDLVDTHPETSIGRGRNEETALHVLAGKHLPSLDLNKQNQRGILKSCFNTFSSMKKGRSKLYSQALQLTRCIWEKVMLMCDDSEISDLIGNPRKLIFDAAKVGNVEFLSILISDYPSLIWERNDSGHSIFHVAVEHRQNEIFELLRELGSSKDFIFARIDNYGNILHLAARLGHPSRLNNLSEAASGTALLMQQELLWFKAVEMIVRPGDAKAKNNNDETPWELFVREHEELKLRGEGWMERTSNSLMVVATLIATMVFTAVLTIPGGNKGDTGVPVFNQQLSFKIFAISVAISLFSSLTSILTFISIHTSSYEYEKFLWQLPLKLMYGLLALFISVASMMVVFCTTFSIIFHEGLQGFAFSLNIIASVVVLLFIRQQYRLFIDALRLTFNPLSYFYQKPVLLR</sequence>